<dbReference type="OrthoDB" id="409552at2759"/>
<dbReference type="Gene3D" id="3.30.420.10">
    <property type="entry name" value="Ribonuclease H-like superfamily/Ribonuclease H"/>
    <property type="match status" value="1"/>
</dbReference>
<dbReference type="InterPro" id="IPR012337">
    <property type="entry name" value="RNaseH-like_sf"/>
</dbReference>
<evidence type="ECO:0000313" key="3">
    <source>
        <dbReference type="EMBL" id="OLP96235.1"/>
    </source>
</evidence>
<dbReference type="Proteomes" id="UP000186817">
    <property type="component" value="Unassembled WGS sequence"/>
</dbReference>
<evidence type="ECO:0000256" key="1">
    <source>
        <dbReference type="SAM" id="Coils"/>
    </source>
</evidence>
<proteinExistence type="predicted"/>
<dbReference type="InterPro" id="IPR036397">
    <property type="entry name" value="RNaseH_sf"/>
</dbReference>
<feature type="compositionally biased region" description="Basic and acidic residues" evidence="2">
    <location>
        <begin position="276"/>
        <end position="289"/>
    </location>
</feature>
<accession>A0A1Q9DM43</accession>
<dbReference type="GO" id="GO:0003676">
    <property type="term" value="F:nucleic acid binding"/>
    <property type="evidence" value="ECO:0007669"/>
    <property type="project" value="InterPro"/>
</dbReference>
<feature type="compositionally biased region" description="Polar residues" evidence="2">
    <location>
        <begin position="364"/>
        <end position="375"/>
    </location>
</feature>
<keyword evidence="4" id="KW-1185">Reference proteome</keyword>
<dbReference type="SUPFAM" id="SSF53098">
    <property type="entry name" value="Ribonuclease H-like"/>
    <property type="match status" value="1"/>
</dbReference>
<name>A0A1Q9DM43_SYMMI</name>
<comment type="caution">
    <text evidence="3">The sequence shown here is derived from an EMBL/GenBank/DDBJ whole genome shotgun (WGS) entry which is preliminary data.</text>
</comment>
<feature type="compositionally biased region" description="Acidic residues" evidence="2">
    <location>
        <begin position="382"/>
        <end position="391"/>
    </location>
</feature>
<feature type="region of interest" description="Disordered" evidence="2">
    <location>
        <begin position="350"/>
        <end position="393"/>
    </location>
</feature>
<gene>
    <name evidence="3" type="ORF">AK812_SmicGene21566</name>
</gene>
<evidence type="ECO:0000256" key="2">
    <source>
        <dbReference type="SAM" id="MobiDB-lite"/>
    </source>
</evidence>
<sequence>MGKQGWSKGGGEYAGARWQVWPGAWASSPQQPRAPWRQQNKFHFPAYDEKPVVHDAGRTPNVHLSVEQDQQESGLGGMQKLVNVARKAEQKLVRLQADKDKSALQWQQYQKDLQLAFNRERKRHIQAQEQFEKDIAMAGEKQEEARANIRNYAATFASRGSAAEREEDGPSWEEMTRSWIEEEDGAIEGVLHRALSSRTREPEPRTPSMRRPAAARTPTLTRRSEGSAPPFSGGTLFTYATEELASAKSDPYPHVQSPPSSGPAVPEHSGGDVEMDEARRGHEGLRPEAKVSPTHPGQRDFAAQRVPTTEAPPRLDVKSATKNTVASVAVHSQLGQKLEAKRHAMKPFGVGMAPTDLPHGGPPSESSTGDPTRSSGLLGALVDDDNEELEEADRSPGFGNLECFLSFAYLSHTLVFHVWVDFPFKVVKLSLARETHASVVTLITIPQWISTSLHTVIAIDLTAIGGPFFADINQPLMYRSELERPSRWPFLAIVEAMLGKASELSCAILALMQQVQIRYVPTYNTMGLAGGQASEPLQTEENTLLIFLKGAFALIRLKVSSYQPAHDAQENPDAGQPAIRQIPTPCRNDAAMNRIYGHQGETACVPPPRTLSSMPLGAVEEGQNSPCHANSLMTLLEESITYEHNQAFFLAATLLETLTEFFAEQHSQDVGSNVPQPLYLHQYVRPPVFSLDAESVPLPHKGTLLNALFQPWPMTWLLPTNWTCADLPATTAAALSQINTWKHFHTWGPNQEVSFTIYTDGSASLAQPASGYATVIFAHTKDATFLLGVLGGRLLSNNDSPWVVDCPPALHAEHVAIAVALLWCLQMKGVLQALQCQIRFDCYAAGWSAEGTWRTLSHTGALVHHLDMIARATPGLFLSYAHVKGHSDHPWNDMADYVAKSASRQQAWPEPPREICAAIHDCDIAWLAPEQDARSHHAMPIFDGTFSWAPPADDWQPLLPEHVVPTTEGTASQQGLDGKTYCAKVATVNIQRAHLVIGGIDLNGRIPLNYQGVSGDLEFGEADDAGWSFAAILADSGLWSYPHSSTQEQGSATRIQDFIREAASSHATCKSVAILYLDTSAAYYRIVRELAVGDIRSDDTVARLFERFGLTGDDLRDLRETVEAGGMLAQAGAPDALRQVVKDIHMHTWFVSRFSDGSKVCSSLAGSRPGESWADLIYAYIYGRVLSKIHEYAVAEGLTFHVPFDPESGVFPPSDTEEVLAATDATWADDSAFPIEADDPAELMRQTQLTLPTRAALFESAITPTFFNIGLWEHNAPFTCRSPWLTGILAVGG</sequence>
<dbReference type="EMBL" id="LSRX01000475">
    <property type="protein sequence ID" value="OLP96235.1"/>
    <property type="molecule type" value="Genomic_DNA"/>
</dbReference>
<protein>
    <submittedName>
        <fullName evidence="3">Uncharacterized protein</fullName>
    </submittedName>
</protein>
<organism evidence="3 4">
    <name type="scientific">Symbiodinium microadriaticum</name>
    <name type="common">Dinoflagellate</name>
    <name type="synonym">Zooxanthella microadriatica</name>
    <dbReference type="NCBI Taxonomy" id="2951"/>
    <lineage>
        <taxon>Eukaryota</taxon>
        <taxon>Sar</taxon>
        <taxon>Alveolata</taxon>
        <taxon>Dinophyceae</taxon>
        <taxon>Suessiales</taxon>
        <taxon>Symbiodiniaceae</taxon>
        <taxon>Symbiodinium</taxon>
    </lineage>
</organism>
<keyword evidence="1" id="KW-0175">Coiled coil</keyword>
<evidence type="ECO:0000313" key="4">
    <source>
        <dbReference type="Proteomes" id="UP000186817"/>
    </source>
</evidence>
<feature type="coiled-coil region" evidence="1">
    <location>
        <begin position="78"/>
        <end position="105"/>
    </location>
</feature>
<feature type="region of interest" description="Disordered" evidence="2">
    <location>
        <begin position="190"/>
        <end position="314"/>
    </location>
</feature>
<reference evidence="3 4" key="1">
    <citation type="submission" date="2016-02" db="EMBL/GenBank/DDBJ databases">
        <title>Genome analysis of coral dinoflagellate symbionts highlights evolutionary adaptations to a symbiotic lifestyle.</title>
        <authorList>
            <person name="Aranda M."/>
            <person name="Li Y."/>
            <person name="Liew Y.J."/>
            <person name="Baumgarten S."/>
            <person name="Simakov O."/>
            <person name="Wilson M."/>
            <person name="Piel J."/>
            <person name="Ashoor H."/>
            <person name="Bougouffa S."/>
            <person name="Bajic V.B."/>
            <person name="Ryu T."/>
            <person name="Ravasi T."/>
            <person name="Bayer T."/>
            <person name="Micklem G."/>
            <person name="Kim H."/>
            <person name="Bhak J."/>
            <person name="Lajeunesse T.C."/>
            <person name="Voolstra C.R."/>
        </authorList>
    </citation>
    <scope>NUCLEOTIDE SEQUENCE [LARGE SCALE GENOMIC DNA]</scope>
    <source>
        <strain evidence="3 4">CCMP2467</strain>
    </source>
</reference>